<keyword evidence="2" id="KW-1133">Transmembrane helix</keyword>
<dbReference type="SUPFAM" id="SSF74653">
    <property type="entry name" value="TolA/TonB C-terminal domain"/>
    <property type="match status" value="1"/>
</dbReference>
<feature type="compositionally biased region" description="Polar residues" evidence="1">
    <location>
        <begin position="152"/>
        <end position="193"/>
    </location>
</feature>
<feature type="compositionally biased region" description="Pro residues" evidence="1">
    <location>
        <begin position="63"/>
        <end position="74"/>
    </location>
</feature>
<dbReference type="EMBL" id="BAABFN010000002">
    <property type="protein sequence ID" value="GAA4308102.1"/>
    <property type="molecule type" value="Genomic_DNA"/>
</dbReference>
<keyword evidence="2" id="KW-0812">Transmembrane</keyword>
<evidence type="ECO:0000259" key="3">
    <source>
        <dbReference type="Pfam" id="PF03544"/>
    </source>
</evidence>
<feature type="compositionally biased region" description="Basic and acidic residues" evidence="1">
    <location>
        <begin position="107"/>
        <end position="142"/>
    </location>
</feature>
<keyword evidence="5" id="KW-1185">Reference proteome</keyword>
<keyword evidence="2" id="KW-0472">Membrane</keyword>
<evidence type="ECO:0000256" key="2">
    <source>
        <dbReference type="SAM" id="Phobius"/>
    </source>
</evidence>
<dbReference type="RefSeq" id="WP_344977872.1">
    <property type="nucleotide sequence ID" value="NZ_BAABFN010000002.1"/>
</dbReference>
<protein>
    <recommendedName>
        <fullName evidence="3">TonB C-terminal domain-containing protein</fullName>
    </recommendedName>
</protein>
<feature type="domain" description="TonB C-terminal" evidence="3">
    <location>
        <begin position="217"/>
        <end position="277"/>
    </location>
</feature>
<dbReference type="InterPro" id="IPR037682">
    <property type="entry name" value="TonB_C"/>
</dbReference>
<gene>
    <name evidence="4" type="ORF">GCM10023143_15190</name>
</gene>
<dbReference type="Gene3D" id="3.30.2420.10">
    <property type="entry name" value="TonB"/>
    <property type="match status" value="1"/>
</dbReference>
<reference evidence="5" key="1">
    <citation type="journal article" date="2019" name="Int. J. Syst. Evol. Microbiol.">
        <title>The Global Catalogue of Microorganisms (GCM) 10K type strain sequencing project: providing services to taxonomists for standard genome sequencing and annotation.</title>
        <authorList>
            <consortium name="The Broad Institute Genomics Platform"/>
            <consortium name="The Broad Institute Genome Sequencing Center for Infectious Disease"/>
            <person name="Wu L."/>
            <person name="Ma J."/>
        </authorList>
    </citation>
    <scope>NUCLEOTIDE SEQUENCE [LARGE SCALE GENOMIC DNA]</scope>
    <source>
        <strain evidence="5">JCM 17664</strain>
    </source>
</reference>
<evidence type="ECO:0000313" key="5">
    <source>
        <dbReference type="Proteomes" id="UP001501207"/>
    </source>
</evidence>
<accession>A0ABP8FPF7</accession>
<feature type="transmembrane region" description="Helical" evidence="2">
    <location>
        <begin position="12"/>
        <end position="32"/>
    </location>
</feature>
<proteinExistence type="predicted"/>
<feature type="region of interest" description="Disordered" evidence="1">
    <location>
        <begin position="43"/>
        <end position="198"/>
    </location>
</feature>
<name>A0ABP8FPF7_9BACT</name>
<comment type="caution">
    <text evidence="4">The sequence shown here is derived from an EMBL/GenBank/DDBJ whole genome shotgun (WGS) entry which is preliminary data.</text>
</comment>
<organism evidence="4 5">
    <name type="scientific">Compostibacter hankyongensis</name>
    <dbReference type="NCBI Taxonomy" id="1007089"/>
    <lineage>
        <taxon>Bacteria</taxon>
        <taxon>Pseudomonadati</taxon>
        <taxon>Bacteroidota</taxon>
        <taxon>Chitinophagia</taxon>
        <taxon>Chitinophagales</taxon>
        <taxon>Chitinophagaceae</taxon>
        <taxon>Compostibacter</taxon>
    </lineage>
</organism>
<sequence>MRSFEQQKNVKALGITVLVYGLVIVVCILVGFSAPPPLPNQDMGMEINLGNARDGSGTEQPLNPNPQSPTPVPAQPAEASPASSETGSRTEDVVTDDAEDAPAVIKKVPEEKKKPDVSKNINEEVKNKAKTPRPDAPVEPKPTRKPKAIYSGGTSSQASSGNSAGTSNDSRNEGLTSGQGDQGAVNGNPTAANHNGEFSGLGGNSLSYRLNGRHIVTYPSREGAFREPGRVRLSIKVDQQGNVTGYSIISADNPTISRLAEKKVKQIKFNVNPNAPVVQFGEIVFVFKIQQ</sequence>
<dbReference type="Pfam" id="PF03544">
    <property type="entry name" value="TonB_C"/>
    <property type="match status" value="1"/>
</dbReference>
<dbReference type="Proteomes" id="UP001501207">
    <property type="component" value="Unassembled WGS sequence"/>
</dbReference>
<feature type="compositionally biased region" description="Low complexity" evidence="1">
    <location>
        <begin position="75"/>
        <end position="87"/>
    </location>
</feature>
<evidence type="ECO:0000313" key="4">
    <source>
        <dbReference type="EMBL" id="GAA4308102.1"/>
    </source>
</evidence>
<evidence type="ECO:0000256" key="1">
    <source>
        <dbReference type="SAM" id="MobiDB-lite"/>
    </source>
</evidence>